<dbReference type="WBParaSite" id="nRc.2.0.1.t33978-RA">
    <property type="protein sequence ID" value="nRc.2.0.1.t33978-RA"/>
    <property type="gene ID" value="nRc.2.0.1.g33978"/>
</dbReference>
<proteinExistence type="predicted"/>
<sequence length="103" mass="11581">MEAIATKVILIDDYYQFNSHGPFHLYSHLLRQIDHKSEVSPVFPYCYSLPTTECDMELSDDKLLEMPIFDLNIAKLPVSIVTSSLTGPVSQSDLMALAVTMND</sequence>
<reference evidence="2" key="1">
    <citation type="submission" date="2022-11" db="UniProtKB">
        <authorList>
            <consortium name="WormBaseParasite"/>
        </authorList>
    </citation>
    <scope>IDENTIFICATION</scope>
</reference>
<accession>A0A915K6M5</accession>
<keyword evidence="1" id="KW-1185">Reference proteome</keyword>
<evidence type="ECO:0000313" key="2">
    <source>
        <dbReference type="WBParaSite" id="nRc.2.0.1.t33978-RA"/>
    </source>
</evidence>
<dbReference type="Proteomes" id="UP000887565">
    <property type="component" value="Unplaced"/>
</dbReference>
<evidence type="ECO:0000313" key="1">
    <source>
        <dbReference type="Proteomes" id="UP000887565"/>
    </source>
</evidence>
<name>A0A915K6M5_ROMCU</name>
<protein>
    <submittedName>
        <fullName evidence="2">Uncharacterized protein</fullName>
    </submittedName>
</protein>
<organism evidence="1 2">
    <name type="scientific">Romanomermis culicivorax</name>
    <name type="common">Nematode worm</name>
    <dbReference type="NCBI Taxonomy" id="13658"/>
    <lineage>
        <taxon>Eukaryota</taxon>
        <taxon>Metazoa</taxon>
        <taxon>Ecdysozoa</taxon>
        <taxon>Nematoda</taxon>
        <taxon>Enoplea</taxon>
        <taxon>Dorylaimia</taxon>
        <taxon>Mermithida</taxon>
        <taxon>Mermithoidea</taxon>
        <taxon>Mermithidae</taxon>
        <taxon>Romanomermis</taxon>
    </lineage>
</organism>
<dbReference type="AlphaFoldDB" id="A0A915K6M5"/>